<accession>A0A9P1MVX0</accession>
<evidence type="ECO:0000256" key="3">
    <source>
        <dbReference type="ARBA" id="ARBA00022840"/>
    </source>
</evidence>
<proteinExistence type="predicted"/>
<feature type="domain" description="Protein kinase" evidence="6">
    <location>
        <begin position="77"/>
        <end position="208"/>
    </location>
</feature>
<dbReference type="EC" id="2.7.11.1" evidence="1"/>
<evidence type="ECO:0000313" key="8">
    <source>
        <dbReference type="Proteomes" id="UP001152747"/>
    </source>
</evidence>
<dbReference type="Pfam" id="PF00069">
    <property type="entry name" value="Pkinase"/>
    <property type="match status" value="1"/>
</dbReference>
<evidence type="ECO:0000256" key="4">
    <source>
        <dbReference type="PROSITE-ProRule" id="PRU10141"/>
    </source>
</evidence>
<protein>
    <recommendedName>
        <fullName evidence="1">non-specific serine/threonine protein kinase</fullName>
        <ecNumber evidence="1">2.7.11.1</ecNumber>
    </recommendedName>
</protein>
<keyword evidence="8" id="KW-1185">Reference proteome</keyword>
<gene>
    <name evidence="7" type="ORF">CAMP_LOCUS4861</name>
</gene>
<sequence length="208" mass="23481">MTVVNVSSPNRPSPLPVNQRGYHFNEPTYAPLPIRTPQKTTIFGVETSPNRPPPPSTPITTIVARPKLSPPKEGVSYDEFKIIGEGSTAIVEAAFERSTNQIVALKRMHLRKQHRRELLFNEVSIEYQHPNIVKYFSSHLVDEELWVVMGYMEAGSLTDIVTTTPITESQIATIGRQVLAALDFLHARRVIHRDIKSDSIFLKRKVSK</sequence>
<dbReference type="PROSITE" id="PS00107">
    <property type="entry name" value="PROTEIN_KINASE_ATP"/>
    <property type="match status" value="1"/>
</dbReference>
<dbReference type="PANTHER" id="PTHR45832">
    <property type="entry name" value="SERINE/THREONINE-PROTEIN KINASE SAMKA-RELATED-RELATED"/>
    <property type="match status" value="1"/>
</dbReference>
<feature type="compositionally biased region" description="Polar residues" evidence="5">
    <location>
        <begin position="1"/>
        <end position="10"/>
    </location>
</feature>
<keyword evidence="2 4" id="KW-0547">Nucleotide-binding</keyword>
<dbReference type="Gene3D" id="3.30.200.20">
    <property type="entry name" value="Phosphorylase Kinase, domain 1"/>
    <property type="match status" value="1"/>
</dbReference>
<dbReference type="InterPro" id="IPR011009">
    <property type="entry name" value="Kinase-like_dom_sf"/>
</dbReference>
<dbReference type="OrthoDB" id="1022360at2759"/>
<evidence type="ECO:0000256" key="1">
    <source>
        <dbReference type="ARBA" id="ARBA00012513"/>
    </source>
</evidence>
<dbReference type="InterPro" id="IPR017441">
    <property type="entry name" value="Protein_kinase_ATP_BS"/>
</dbReference>
<evidence type="ECO:0000256" key="2">
    <source>
        <dbReference type="ARBA" id="ARBA00022741"/>
    </source>
</evidence>
<dbReference type="InterPro" id="IPR051931">
    <property type="entry name" value="PAK3-like"/>
</dbReference>
<dbReference type="SMART" id="SM00220">
    <property type="entry name" value="S_TKc"/>
    <property type="match status" value="1"/>
</dbReference>
<keyword evidence="3 4" id="KW-0067">ATP-binding</keyword>
<dbReference type="PROSITE" id="PS50011">
    <property type="entry name" value="PROTEIN_KINASE_DOM"/>
    <property type="match status" value="1"/>
</dbReference>
<dbReference type="InterPro" id="IPR000719">
    <property type="entry name" value="Prot_kinase_dom"/>
</dbReference>
<dbReference type="PANTHER" id="PTHR45832:SF8">
    <property type="entry name" value="PROTEIN KINASE DOMAIN-CONTAINING PROTEIN"/>
    <property type="match status" value="1"/>
</dbReference>
<dbReference type="SUPFAM" id="SSF56112">
    <property type="entry name" value="Protein kinase-like (PK-like)"/>
    <property type="match status" value="1"/>
</dbReference>
<reference evidence="7" key="1">
    <citation type="submission" date="2022-11" db="EMBL/GenBank/DDBJ databases">
        <authorList>
            <person name="Kikuchi T."/>
        </authorList>
    </citation>
    <scope>NUCLEOTIDE SEQUENCE</scope>
    <source>
        <strain evidence="7">PS1010</strain>
    </source>
</reference>
<evidence type="ECO:0000259" key="6">
    <source>
        <dbReference type="PROSITE" id="PS50011"/>
    </source>
</evidence>
<dbReference type="EMBL" id="CANHGI010000002">
    <property type="protein sequence ID" value="CAI5442224.1"/>
    <property type="molecule type" value="Genomic_DNA"/>
</dbReference>
<evidence type="ECO:0000313" key="7">
    <source>
        <dbReference type="EMBL" id="CAI5442224.1"/>
    </source>
</evidence>
<dbReference type="GO" id="GO:0005524">
    <property type="term" value="F:ATP binding"/>
    <property type="evidence" value="ECO:0007669"/>
    <property type="project" value="UniProtKB-UniRule"/>
</dbReference>
<feature type="binding site" evidence="4">
    <location>
        <position position="106"/>
    </location>
    <ligand>
        <name>ATP</name>
        <dbReference type="ChEBI" id="CHEBI:30616"/>
    </ligand>
</feature>
<dbReference type="Gene3D" id="1.10.510.10">
    <property type="entry name" value="Transferase(Phosphotransferase) domain 1"/>
    <property type="match status" value="1"/>
</dbReference>
<comment type="caution">
    <text evidence="7">The sequence shown here is derived from an EMBL/GenBank/DDBJ whole genome shotgun (WGS) entry which is preliminary data.</text>
</comment>
<dbReference type="AlphaFoldDB" id="A0A9P1MVX0"/>
<organism evidence="7 8">
    <name type="scientific">Caenorhabditis angaria</name>
    <dbReference type="NCBI Taxonomy" id="860376"/>
    <lineage>
        <taxon>Eukaryota</taxon>
        <taxon>Metazoa</taxon>
        <taxon>Ecdysozoa</taxon>
        <taxon>Nematoda</taxon>
        <taxon>Chromadorea</taxon>
        <taxon>Rhabditida</taxon>
        <taxon>Rhabditina</taxon>
        <taxon>Rhabditomorpha</taxon>
        <taxon>Rhabditoidea</taxon>
        <taxon>Rhabditidae</taxon>
        <taxon>Peloderinae</taxon>
        <taxon>Caenorhabditis</taxon>
    </lineage>
</organism>
<feature type="region of interest" description="Disordered" evidence="5">
    <location>
        <begin position="1"/>
        <end position="22"/>
    </location>
</feature>
<name>A0A9P1MVX0_9PELO</name>
<dbReference type="GO" id="GO:0004674">
    <property type="term" value="F:protein serine/threonine kinase activity"/>
    <property type="evidence" value="ECO:0007669"/>
    <property type="project" value="UniProtKB-EC"/>
</dbReference>
<dbReference type="Proteomes" id="UP001152747">
    <property type="component" value="Unassembled WGS sequence"/>
</dbReference>
<evidence type="ECO:0000256" key="5">
    <source>
        <dbReference type="SAM" id="MobiDB-lite"/>
    </source>
</evidence>